<dbReference type="Proteomes" id="UP000606653">
    <property type="component" value="Unassembled WGS sequence"/>
</dbReference>
<dbReference type="EMBL" id="BMLN01000012">
    <property type="protein sequence ID" value="GGO06518.1"/>
    <property type="molecule type" value="Genomic_DNA"/>
</dbReference>
<dbReference type="PANTHER" id="PTHR48100">
    <property type="entry name" value="BROAD-SPECIFICITY PHOSPHATASE YOR283W-RELATED"/>
    <property type="match status" value="1"/>
</dbReference>
<dbReference type="PROSITE" id="PS00175">
    <property type="entry name" value="PG_MUTASE"/>
    <property type="match status" value="1"/>
</dbReference>
<evidence type="ECO:0000256" key="2">
    <source>
        <dbReference type="ARBA" id="ARBA00023235"/>
    </source>
</evidence>
<dbReference type="InterPro" id="IPR050275">
    <property type="entry name" value="PGM_Phosphatase"/>
</dbReference>
<dbReference type="RefSeq" id="WP_018978182.1">
    <property type="nucleotide sequence ID" value="NZ_BMLN01000012.1"/>
</dbReference>
<evidence type="ECO:0000256" key="1">
    <source>
        <dbReference type="ARBA" id="ARBA00023152"/>
    </source>
</evidence>
<evidence type="ECO:0000313" key="5">
    <source>
        <dbReference type="Proteomes" id="UP000606653"/>
    </source>
</evidence>
<dbReference type="CDD" id="cd07067">
    <property type="entry name" value="HP_PGM_like"/>
    <property type="match status" value="1"/>
</dbReference>
<evidence type="ECO:0000256" key="3">
    <source>
        <dbReference type="SAM" id="MobiDB-lite"/>
    </source>
</evidence>
<gene>
    <name evidence="4" type="primary">pgm</name>
    <name evidence="4" type="ORF">GCM10010969_34120</name>
</gene>
<comment type="caution">
    <text evidence="4">The sequence shown here is derived from an EMBL/GenBank/DDBJ whole genome shotgun (WGS) entry which is preliminary data.</text>
</comment>
<evidence type="ECO:0000313" key="4">
    <source>
        <dbReference type="EMBL" id="GGO06518.1"/>
    </source>
</evidence>
<dbReference type="PANTHER" id="PTHR48100:SF1">
    <property type="entry name" value="HISTIDINE PHOSPHATASE FAMILY PROTEIN-RELATED"/>
    <property type="match status" value="1"/>
</dbReference>
<name>A0ABQ2L8A4_9BACL</name>
<sequence length="246" mass="28080">MEYNREYNQRLDKERSYAGESEEGRRSAARAKRSRPADGKAPVTTLYLTRHGQTLWNQEGRLQGRMDSPLTEKGELHARWLAESLADKPLDVIYSSSSPRAVRTAEILRGGRMIEIRTDDELREIHLGGWEGQRADEIRAAEPDAYDTFWSRPHLYEPADNGESFVQLGNRVVPAIERILNENHGRSVLVVTHAASLNLLMTAFRQRPISEIWQPPVLESTSLCKIVYDADGMRVELHGDTSHYRE</sequence>
<keyword evidence="5" id="KW-1185">Reference proteome</keyword>
<feature type="compositionally biased region" description="Basic and acidic residues" evidence="3">
    <location>
        <begin position="1"/>
        <end position="26"/>
    </location>
</feature>
<dbReference type="Gene3D" id="3.40.50.1240">
    <property type="entry name" value="Phosphoglycerate mutase-like"/>
    <property type="match status" value="1"/>
</dbReference>
<accession>A0ABQ2L8A4</accession>
<keyword evidence="2" id="KW-0413">Isomerase</keyword>
<dbReference type="SUPFAM" id="SSF53254">
    <property type="entry name" value="Phosphoglycerate mutase-like"/>
    <property type="match status" value="1"/>
</dbReference>
<dbReference type="InterPro" id="IPR029033">
    <property type="entry name" value="His_PPase_superfam"/>
</dbReference>
<keyword evidence="1" id="KW-0324">Glycolysis</keyword>
<dbReference type="Pfam" id="PF00300">
    <property type="entry name" value="His_Phos_1"/>
    <property type="match status" value="1"/>
</dbReference>
<dbReference type="InterPro" id="IPR001345">
    <property type="entry name" value="PG/BPGM_mutase_AS"/>
</dbReference>
<protein>
    <submittedName>
        <fullName evidence="4">Phosphatase</fullName>
    </submittedName>
</protein>
<feature type="region of interest" description="Disordered" evidence="3">
    <location>
        <begin position="1"/>
        <end position="43"/>
    </location>
</feature>
<organism evidence="4 5">
    <name type="scientific">Saccharibacillus kuerlensis</name>
    <dbReference type="NCBI Taxonomy" id="459527"/>
    <lineage>
        <taxon>Bacteria</taxon>
        <taxon>Bacillati</taxon>
        <taxon>Bacillota</taxon>
        <taxon>Bacilli</taxon>
        <taxon>Bacillales</taxon>
        <taxon>Paenibacillaceae</taxon>
        <taxon>Saccharibacillus</taxon>
    </lineage>
</organism>
<dbReference type="SMART" id="SM00855">
    <property type="entry name" value="PGAM"/>
    <property type="match status" value="1"/>
</dbReference>
<reference evidence="5" key="1">
    <citation type="journal article" date="2019" name="Int. J. Syst. Evol. Microbiol.">
        <title>The Global Catalogue of Microorganisms (GCM) 10K type strain sequencing project: providing services to taxonomists for standard genome sequencing and annotation.</title>
        <authorList>
            <consortium name="The Broad Institute Genomics Platform"/>
            <consortium name="The Broad Institute Genome Sequencing Center for Infectious Disease"/>
            <person name="Wu L."/>
            <person name="Ma J."/>
        </authorList>
    </citation>
    <scope>NUCLEOTIDE SEQUENCE [LARGE SCALE GENOMIC DNA]</scope>
    <source>
        <strain evidence="5">CGMCC 1.6964</strain>
    </source>
</reference>
<dbReference type="InterPro" id="IPR013078">
    <property type="entry name" value="His_Pase_superF_clade-1"/>
</dbReference>
<proteinExistence type="predicted"/>